<evidence type="ECO:0000313" key="14">
    <source>
        <dbReference type="EMBL" id="SPC99413.1"/>
    </source>
</evidence>
<evidence type="ECO:0000256" key="4">
    <source>
        <dbReference type="ARBA" id="ARBA00022617"/>
    </source>
</evidence>
<protein>
    <recommendedName>
        <fullName evidence="15">Cytochrome P450</fullName>
    </recommendedName>
</protein>
<evidence type="ECO:0000256" key="8">
    <source>
        <dbReference type="ARBA" id="ARBA00023002"/>
    </source>
</evidence>
<dbReference type="PANTHER" id="PTHR47947:SF26">
    <property type="entry name" value="CYTOCHROME P450"/>
    <property type="match status" value="1"/>
</dbReference>
<evidence type="ECO:0000256" key="6">
    <source>
        <dbReference type="ARBA" id="ARBA00022723"/>
    </source>
</evidence>
<keyword evidence="9 12" id="KW-0408">Iron</keyword>
<evidence type="ECO:0000256" key="5">
    <source>
        <dbReference type="ARBA" id="ARBA00022692"/>
    </source>
</evidence>
<evidence type="ECO:0000256" key="10">
    <source>
        <dbReference type="ARBA" id="ARBA00023033"/>
    </source>
</evidence>
<dbReference type="GO" id="GO:0004497">
    <property type="term" value="F:monooxygenase activity"/>
    <property type="evidence" value="ECO:0007669"/>
    <property type="project" value="UniProtKB-KW"/>
</dbReference>
<evidence type="ECO:0000256" key="11">
    <source>
        <dbReference type="ARBA" id="ARBA00023136"/>
    </source>
</evidence>
<dbReference type="Gene3D" id="1.10.630.10">
    <property type="entry name" value="Cytochrome P450"/>
    <property type="match status" value="2"/>
</dbReference>
<dbReference type="FunFam" id="1.10.630.10:FF:000026">
    <property type="entry name" value="Cytochrome P450 82C4"/>
    <property type="match status" value="1"/>
</dbReference>
<evidence type="ECO:0000256" key="3">
    <source>
        <dbReference type="ARBA" id="ARBA00010617"/>
    </source>
</evidence>
<comment type="similarity">
    <text evidence="3">Belongs to the cytochrome P450 family.</text>
</comment>
<dbReference type="SUPFAM" id="SSF48264">
    <property type="entry name" value="Cytochrome P450"/>
    <property type="match status" value="2"/>
</dbReference>
<dbReference type="GO" id="GO:0020037">
    <property type="term" value="F:heme binding"/>
    <property type="evidence" value="ECO:0007669"/>
    <property type="project" value="InterPro"/>
</dbReference>
<proteinExistence type="inferred from homology"/>
<dbReference type="PROSITE" id="PS00086">
    <property type="entry name" value="CYTOCHROME_P450"/>
    <property type="match status" value="1"/>
</dbReference>
<accession>A0A2N9GIM3</accession>
<dbReference type="InterPro" id="IPR050651">
    <property type="entry name" value="Plant_Cytochrome_P450_Monoox"/>
</dbReference>
<dbReference type="AlphaFoldDB" id="A0A2N9GIM3"/>
<keyword evidence="5 13" id="KW-0812">Transmembrane</keyword>
<feature type="binding site" description="axial binding residue" evidence="12">
    <location>
        <position position="559"/>
    </location>
    <ligand>
        <name>heme</name>
        <dbReference type="ChEBI" id="CHEBI:30413"/>
    </ligand>
    <ligandPart>
        <name>Fe</name>
        <dbReference type="ChEBI" id="CHEBI:18248"/>
    </ligandPart>
</feature>
<reference evidence="14" key="1">
    <citation type="submission" date="2018-02" db="EMBL/GenBank/DDBJ databases">
        <authorList>
            <person name="Cohen D.B."/>
            <person name="Kent A.D."/>
        </authorList>
    </citation>
    <scope>NUCLEOTIDE SEQUENCE</scope>
</reference>
<dbReference type="GO" id="GO:0016705">
    <property type="term" value="F:oxidoreductase activity, acting on paired donors, with incorporation or reduction of molecular oxygen"/>
    <property type="evidence" value="ECO:0007669"/>
    <property type="project" value="InterPro"/>
</dbReference>
<comment type="subcellular location">
    <subcellularLocation>
        <location evidence="2">Membrane</location>
    </subcellularLocation>
</comment>
<comment type="cofactor">
    <cofactor evidence="1 12">
        <name>heme</name>
        <dbReference type="ChEBI" id="CHEBI:30413"/>
    </cofactor>
</comment>
<keyword evidence="8" id="KW-0560">Oxidoreductase</keyword>
<evidence type="ECO:0000256" key="1">
    <source>
        <dbReference type="ARBA" id="ARBA00001971"/>
    </source>
</evidence>
<dbReference type="InterPro" id="IPR001128">
    <property type="entry name" value="Cyt_P450"/>
</dbReference>
<name>A0A2N9GIM3_FAGSY</name>
<organism evidence="14">
    <name type="scientific">Fagus sylvatica</name>
    <name type="common">Beechnut</name>
    <dbReference type="NCBI Taxonomy" id="28930"/>
    <lineage>
        <taxon>Eukaryota</taxon>
        <taxon>Viridiplantae</taxon>
        <taxon>Streptophyta</taxon>
        <taxon>Embryophyta</taxon>
        <taxon>Tracheophyta</taxon>
        <taxon>Spermatophyta</taxon>
        <taxon>Magnoliopsida</taxon>
        <taxon>eudicotyledons</taxon>
        <taxon>Gunneridae</taxon>
        <taxon>Pentapetalae</taxon>
        <taxon>rosids</taxon>
        <taxon>fabids</taxon>
        <taxon>Fagales</taxon>
        <taxon>Fagaceae</taxon>
        <taxon>Fagus</taxon>
    </lineage>
</organism>
<evidence type="ECO:0008006" key="15">
    <source>
        <dbReference type="Google" id="ProtNLM"/>
    </source>
</evidence>
<dbReference type="PANTHER" id="PTHR47947">
    <property type="entry name" value="CYTOCHROME P450 82C3-RELATED"/>
    <property type="match status" value="1"/>
</dbReference>
<dbReference type="EMBL" id="OIVN01001971">
    <property type="protein sequence ID" value="SPC99413.1"/>
    <property type="molecule type" value="Genomic_DNA"/>
</dbReference>
<keyword evidence="11 13" id="KW-0472">Membrane</keyword>
<dbReference type="Pfam" id="PF00067">
    <property type="entry name" value="p450"/>
    <property type="match status" value="2"/>
</dbReference>
<feature type="transmembrane region" description="Helical" evidence="13">
    <location>
        <begin position="6"/>
        <end position="28"/>
    </location>
</feature>
<dbReference type="InterPro" id="IPR002401">
    <property type="entry name" value="Cyt_P450_E_grp-I"/>
</dbReference>
<evidence type="ECO:0000256" key="2">
    <source>
        <dbReference type="ARBA" id="ARBA00004370"/>
    </source>
</evidence>
<dbReference type="GO" id="GO:0005506">
    <property type="term" value="F:iron ion binding"/>
    <property type="evidence" value="ECO:0007669"/>
    <property type="project" value="InterPro"/>
</dbReference>
<sequence length="711" mass="80033">MLFSYPSFTASMASIFALFLFIFFLLWISRRVQRTATKRTNPPEAGGAWPLIGHLHLLGGSQPPHITFGNMADKYGPIFTIWVGVHRTLVVSSWEIAKECFTINDKAFANRPKALSAELLGYNYAMFGFSPYGPYWRHMRKIAMLEVLSNHRLDMLKHIRQAEVSESIKEIYEQLCVKNNKSLVVEMKKWLGYTTLNVVLRMVVGERFSGAASSVENKGNDQRRKALRRFFDLTGTFVLSDAIPYLRWLDLGGYQKAMKKTAKELDHMVGEWLEEHKQRKISGHEVKGQQDFMDVMLSNVTVDDDETSSYDADTITKSTCLSSLGMEDLQDKETDRKRAPVWGRPRGLRCLWVVGSEDMWSIISPSLGRPVLVWLVVLCDVHGLGSLDSWKTPVAGGESARSCWAYPGAGPDKALILGGSDTTTVTLTWALSLLLNNHEVLRKAQQELDLQVGRERQVKESDMKNLVYLQAILKETMRLYPAAPLSVPHESIEDCTLAGYHVPAGTRLVVNLPKLHRDPHVWSNPSEFKPERFLTSHKDVDVRGQQFEFIPFGSGRRVCPGISFAVQVMQLTLATLLHAFEISTPSDEPVDMTEKGGQTNLKATPLEVHLTPRLPDQRIYWLRSSVGWFCKRTDWLHKSADLLHRSAGWIRRRTKWLCRGAGWLCRRLVGSVGDLVGSTGELNGSAGVLVGIDSVCSDFVVVSDDLGWLLQ</sequence>
<evidence type="ECO:0000256" key="12">
    <source>
        <dbReference type="PIRSR" id="PIRSR602401-1"/>
    </source>
</evidence>
<dbReference type="InterPro" id="IPR017972">
    <property type="entry name" value="Cyt_P450_CS"/>
</dbReference>
<evidence type="ECO:0000256" key="13">
    <source>
        <dbReference type="SAM" id="Phobius"/>
    </source>
</evidence>
<evidence type="ECO:0000256" key="7">
    <source>
        <dbReference type="ARBA" id="ARBA00022989"/>
    </source>
</evidence>
<keyword evidence="4 12" id="KW-0349">Heme</keyword>
<dbReference type="InterPro" id="IPR036396">
    <property type="entry name" value="Cyt_P450_sf"/>
</dbReference>
<keyword evidence="7 13" id="KW-1133">Transmembrane helix</keyword>
<dbReference type="GO" id="GO:0016020">
    <property type="term" value="C:membrane"/>
    <property type="evidence" value="ECO:0007669"/>
    <property type="project" value="UniProtKB-SubCell"/>
</dbReference>
<dbReference type="PRINTS" id="PR00463">
    <property type="entry name" value="EP450I"/>
</dbReference>
<dbReference type="PRINTS" id="PR00385">
    <property type="entry name" value="P450"/>
</dbReference>
<dbReference type="FunFam" id="1.10.630.10:FF:000157">
    <property type="entry name" value="Uncharacterized protein"/>
    <property type="match status" value="1"/>
</dbReference>
<gene>
    <name evidence="14" type="ORF">FSB_LOCUS27295</name>
</gene>
<dbReference type="CDD" id="cd20654">
    <property type="entry name" value="CYP82"/>
    <property type="match status" value="1"/>
</dbReference>
<keyword evidence="6 12" id="KW-0479">Metal-binding</keyword>
<keyword evidence="10" id="KW-0503">Monooxygenase</keyword>
<evidence type="ECO:0000256" key="9">
    <source>
        <dbReference type="ARBA" id="ARBA00023004"/>
    </source>
</evidence>